<organism evidence="2 3">
    <name type="scientific">Odynerus spinipes</name>
    <dbReference type="NCBI Taxonomy" id="1348599"/>
    <lineage>
        <taxon>Eukaryota</taxon>
        <taxon>Metazoa</taxon>
        <taxon>Ecdysozoa</taxon>
        <taxon>Arthropoda</taxon>
        <taxon>Hexapoda</taxon>
        <taxon>Insecta</taxon>
        <taxon>Pterygota</taxon>
        <taxon>Neoptera</taxon>
        <taxon>Endopterygota</taxon>
        <taxon>Hymenoptera</taxon>
        <taxon>Apocrita</taxon>
        <taxon>Aculeata</taxon>
        <taxon>Vespoidea</taxon>
        <taxon>Vespidae</taxon>
        <taxon>Eumeninae</taxon>
        <taxon>Odynerus</taxon>
    </lineage>
</organism>
<accession>A0AAD9RKP0</accession>
<feature type="region of interest" description="Disordered" evidence="1">
    <location>
        <begin position="1"/>
        <end position="169"/>
    </location>
</feature>
<feature type="compositionally biased region" description="Acidic residues" evidence="1">
    <location>
        <begin position="151"/>
        <end position="162"/>
    </location>
</feature>
<reference evidence="2" key="2">
    <citation type="journal article" date="2023" name="Commun. Biol.">
        <title>Intrasexual cuticular hydrocarbon dimorphism in a wasp sheds light on hydrocarbon biosynthesis genes in Hymenoptera.</title>
        <authorList>
            <person name="Moris V.C."/>
            <person name="Podsiadlowski L."/>
            <person name="Martin S."/>
            <person name="Oeyen J.P."/>
            <person name="Donath A."/>
            <person name="Petersen M."/>
            <person name="Wilbrandt J."/>
            <person name="Misof B."/>
            <person name="Liedtke D."/>
            <person name="Thamm M."/>
            <person name="Scheiner R."/>
            <person name="Schmitt T."/>
            <person name="Niehuis O."/>
        </authorList>
    </citation>
    <scope>NUCLEOTIDE SEQUENCE</scope>
    <source>
        <strain evidence="2">GBR_01_08_01A</strain>
    </source>
</reference>
<evidence type="ECO:0000313" key="3">
    <source>
        <dbReference type="Proteomes" id="UP001258017"/>
    </source>
</evidence>
<feature type="compositionally biased region" description="Polar residues" evidence="1">
    <location>
        <begin position="55"/>
        <end position="71"/>
    </location>
</feature>
<sequence>MSINSSRRTGKDHLTKPAVQSQLARLKREEEEELWISGEELCTEGSSDEEDSRTPSRSYRTNKSQDSRNSSAGGGKHHWVVSDNAKNLTERYNDRVDSSKSMNSNSEENSLSSLEMANSSITESQNMRSNSSVQSDTNVSLTTDDTCSDVAQDDDDEEEEEGQGLKDSEISWKVNRGTIKLINTGANATTELDRP</sequence>
<dbReference type="Proteomes" id="UP001258017">
    <property type="component" value="Unassembled WGS sequence"/>
</dbReference>
<proteinExistence type="predicted"/>
<comment type="caution">
    <text evidence="2">The sequence shown here is derived from an EMBL/GenBank/DDBJ whole genome shotgun (WGS) entry which is preliminary data.</text>
</comment>
<feature type="compositionally biased region" description="Low complexity" evidence="1">
    <location>
        <begin position="99"/>
        <end position="120"/>
    </location>
</feature>
<feature type="compositionally biased region" description="Polar residues" evidence="1">
    <location>
        <begin position="121"/>
        <end position="145"/>
    </location>
</feature>
<reference evidence="2" key="1">
    <citation type="submission" date="2021-08" db="EMBL/GenBank/DDBJ databases">
        <authorList>
            <person name="Misof B."/>
            <person name="Oliver O."/>
            <person name="Podsiadlowski L."/>
            <person name="Donath A."/>
            <person name="Peters R."/>
            <person name="Mayer C."/>
            <person name="Rust J."/>
            <person name="Gunkel S."/>
            <person name="Lesny P."/>
            <person name="Martin S."/>
            <person name="Oeyen J.P."/>
            <person name="Petersen M."/>
            <person name="Panagiotis P."/>
            <person name="Wilbrandt J."/>
            <person name="Tanja T."/>
        </authorList>
    </citation>
    <scope>NUCLEOTIDE SEQUENCE</scope>
    <source>
        <strain evidence="2">GBR_01_08_01A</strain>
        <tissue evidence="2">Thorax + abdomen</tissue>
    </source>
</reference>
<feature type="compositionally biased region" description="Basic and acidic residues" evidence="1">
    <location>
        <begin position="88"/>
        <end position="98"/>
    </location>
</feature>
<evidence type="ECO:0000256" key="1">
    <source>
        <dbReference type="SAM" id="MobiDB-lite"/>
    </source>
</evidence>
<dbReference type="AlphaFoldDB" id="A0AAD9RKP0"/>
<evidence type="ECO:0000313" key="2">
    <source>
        <dbReference type="EMBL" id="KAK2581411.1"/>
    </source>
</evidence>
<keyword evidence="3" id="KW-1185">Reference proteome</keyword>
<gene>
    <name evidence="2" type="ORF">KPH14_005088</name>
</gene>
<name>A0AAD9RKP0_9HYME</name>
<protein>
    <submittedName>
        <fullName evidence="2">Uncharacterized protein</fullName>
    </submittedName>
</protein>
<dbReference type="EMBL" id="JAIFRP010000039">
    <property type="protein sequence ID" value="KAK2581411.1"/>
    <property type="molecule type" value="Genomic_DNA"/>
</dbReference>